<proteinExistence type="predicted"/>
<geneLocation type="plasmid" evidence="2">
    <name>unnamed2</name>
</geneLocation>
<evidence type="ECO:0000313" key="4">
    <source>
        <dbReference type="Proteomes" id="UP000500870"/>
    </source>
</evidence>
<keyword evidence="5" id="KW-1185">Reference proteome</keyword>
<dbReference type="EMBL" id="CP050897">
    <property type="protein sequence ID" value="QIX19988.1"/>
    <property type="molecule type" value="Genomic_DNA"/>
</dbReference>
<dbReference type="PANTHER" id="PTHR30137:SF6">
    <property type="entry name" value="LUCIFERASE-LIKE MONOOXYGENASE"/>
    <property type="match status" value="1"/>
</dbReference>
<dbReference type="Proteomes" id="UP001155820">
    <property type="component" value="Unassembled WGS sequence"/>
</dbReference>
<evidence type="ECO:0000313" key="5">
    <source>
        <dbReference type="Proteomes" id="UP001155820"/>
    </source>
</evidence>
<evidence type="ECO:0000313" key="3">
    <source>
        <dbReference type="EMBL" id="QIX19988.1"/>
    </source>
</evidence>
<dbReference type="InterPro" id="IPR011251">
    <property type="entry name" value="Luciferase-like_dom"/>
</dbReference>
<dbReference type="EMBL" id="JABRWM010000002">
    <property type="protein sequence ID" value="NRF17981.1"/>
    <property type="molecule type" value="Genomic_DNA"/>
</dbReference>
<gene>
    <name evidence="2" type="ORF">FOB26_02295</name>
    <name evidence="3" type="ORF">FOB41_02125</name>
</gene>
<dbReference type="InterPro" id="IPR050766">
    <property type="entry name" value="Bact_Lucif_Oxidored"/>
</dbReference>
<dbReference type="GO" id="GO:0005829">
    <property type="term" value="C:cytosol"/>
    <property type="evidence" value="ECO:0007669"/>
    <property type="project" value="TreeGrafter"/>
</dbReference>
<reference evidence="2" key="1">
    <citation type="submission" date="2019-07" db="EMBL/GenBank/DDBJ databases">
        <title>FDA dAtabase for Regulatory Grade micrObial Sequences (FDA-ARGOS): Supporting development and validation of Infectious Disease Dx tests.</title>
        <authorList>
            <person name="Bachman M."/>
            <person name="Young C."/>
            <person name="Tallon L."/>
            <person name="Sadzewicz L."/>
            <person name="Vavikolanu K."/>
            <person name="Mehta A."/>
            <person name="Aluvathingal J."/>
            <person name="Nadendla S."/>
            <person name="Nandy P."/>
            <person name="Geyer C."/>
            <person name="Yan Y."/>
            <person name="Sichtig H."/>
        </authorList>
    </citation>
    <scope>NUCLEOTIDE SEQUENCE</scope>
    <source>
        <strain evidence="2">FDAARGOS_618</strain>
        <plasmid evidence="2">unnamed2</plasmid>
    </source>
</reference>
<reference evidence="3 4" key="2">
    <citation type="submission" date="2020-04" db="EMBL/GenBank/DDBJ databases">
        <title>FDA dAtabase for Regulatory Grade micrObial Sequences (FDA-ARGOS): Supporting development and validation of Infectious Disease Dx tests.</title>
        <authorList>
            <person name="Sciortino C."/>
            <person name="Tallon L."/>
            <person name="Sadzewicz L."/>
            <person name="Vavikolanu K."/>
            <person name="Mehta A."/>
            <person name="Aluvathingal J."/>
            <person name="Nadendla S."/>
            <person name="Nandy P."/>
            <person name="Geyer C."/>
            <person name="Yan Y."/>
            <person name="Sichtig H."/>
        </authorList>
    </citation>
    <scope>NUCLEOTIDE SEQUENCE [LARGE SCALE GENOMIC DNA]</scope>
    <source>
        <strain evidence="3 4">FDAARGOS_633</strain>
        <plasmid evidence="3 4">unnamed1</plasmid>
    </source>
</reference>
<dbReference type="SUPFAM" id="SSF51679">
    <property type="entry name" value="Bacterial luciferase-like"/>
    <property type="match status" value="1"/>
</dbReference>
<dbReference type="RefSeq" id="WP_052820722.1">
    <property type="nucleotide sequence ID" value="NZ_CP050897.1"/>
</dbReference>
<dbReference type="GO" id="GO:0016705">
    <property type="term" value="F:oxidoreductase activity, acting on paired donors, with incorporation or reduction of molecular oxygen"/>
    <property type="evidence" value="ECO:0007669"/>
    <property type="project" value="InterPro"/>
</dbReference>
<name>A0A6H0ZGN0_9HYPH</name>
<geneLocation type="plasmid" evidence="3 4">
    <name>unnamed1</name>
</geneLocation>
<feature type="domain" description="Luciferase-like" evidence="1">
    <location>
        <begin position="42"/>
        <end position="343"/>
    </location>
</feature>
<evidence type="ECO:0000259" key="1">
    <source>
        <dbReference type="Pfam" id="PF00296"/>
    </source>
</evidence>
<dbReference type="AlphaFoldDB" id="A0A6H0ZGN0"/>
<sequence length="438" mass="48907">MNKLEFYLNNGGKYSFIPRREKLSKSIFISTSTKYFDPIRGQRVIEDFLDNMVLGEQLGFDGLLVLEQHGGPNAVTGQSIVMTSALAARTKNIRVGAVGPIMNTYLSPMRYAEEVAALDYLSRGRFFFGMPVGIGPNYHALGIDPTRARERLREGHDLMKKAFMEEGPFEWDGKFFKVPYANLWPKPLQKPHPEIWVPAVGSKDSLKFAADNHYTYLAILVPRPVLLRNIKTFRDMCEEAGYTADPTQVVATATVHVAETDKQARLEVEAHFMSMLQNSFGSPFHDSFPPGHVTSQSLRGMMSGGYRAKEISETTFEEAVADRSIICGSPDTVAEQIEELTSAMGAGRLVVNCDGWTAPAWLTRKNMTIFAEEVIPRFRAPGGKPIWDNNNSQAWNTTSEYGARVEEPLARPTVRLADSGVVDIRTAHIEELRKPLEP</sequence>
<accession>A0A6H0ZGN0</accession>
<organism evidence="3 4">
    <name type="scientific">Agrobacterium pusense</name>
    <dbReference type="NCBI Taxonomy" id="648995"/>
    <lineage>
        <taxon>Bacteria</taxon>
        <taxon>Pseudomonadati</taxon>
        <taxon>Pseudomonadota</taxon>
        <taxon>Alphaproteobacteria</taxon>
        <taxon>Hyphomicrobiales</taxon>
        <taxon>Rhizobiaceae</taxon>
        <taxon>Rhizobium/Agrobacterium group</taxon>
        <taxon>Agrobacterium</taxon>
    </lineage>
</organism>
<dbReference type="PANTHER" id="PTHR30137">
    <property type="entry name" value="LUCIFERASE-LIKE MONOOXYGENASE"/>
    <property type="match status" value="1"/>
</dbReference>
<dbReference type="InterPro" id="IPR036661">
    <property type="entry name" value="Luciferase-like_sf"/>
</dbReference>
<protein>
    <submittedName>
        <fullName evidence="3">LLM class flavin-dependent oxidoreductase</fullName>
    </submittedName>
</protein>
<dbReference type="Proteomes" id="UP000500870">
    <property type="component" value="Plasmid unnamed1"/>
</dbReference>
<evidence type="ECO:0000313" key="2">
    <source>
        <dbReference type="EMBL" id="NRF17981.1"/>
    </source>
</evidence>
<dbReference type="Pfam" id="PF00296">
    <property type="entry name" value="Bac_luciferase"/>
    <property type="match status" value="1"/>
</dbReference>
<dbReference type="Gene3D" id="3.20.20.30">
    <property type="entry name" value="Luciferase-like domain"/>
    <property type="match status" value="1"/>
</dbReference>
<keyword evidence="3" id="KW-0614">Plasmid</keyword>